<evidence type="ECO:0000313" key="2">
    <source>
        <dbReference type="Proteomes" id="UP000464178"/>
    </source>
</evidence>
<dbReference type="AlphaFoldDB" id="A0A6P2DMA3"/>
<accession>A0A6P2DMA3</accession>
<gene>
    <name evidence="1" type="ORF">SOIL9_71010</name>
</gene>
<organism evidence="1 2">
    <name type="scientific">Gemmata massiliana</name>
    <dbReference type="NCBI Taxonomy" id="1210884"/>
    <lineage>
        <taxon>Bacteria</taxon>
        <taxon>Pseudomonadati</taxon>
        <taxon>Planctomycetota</taxon>
        <taxon>Planctomycetia</taxon>
        <taxon>Gemmatales</taxon>
        <taxon>Gemmataceae</taxon>
        <taxon>Gemmata</taxon>
    </lineage>
</organism>
<dbReference type="KEGG" id="gms:SOIL9_71010"/>
<dbReference type="RefSeq" id="WP_162673107.1">
    <property type="nucleotide sequence ID" value="NZ_LR593886.1"/>
</dbReference>
<proteinExistence type="predicted"/>
<protein>
    <submittedName>
        <fullName evidence="1">Uncharacterized protein</fullName>
    </submittedName>
</protein>
<dbReference type="EMBL" id="LR593886">
    <property type="protein sequence ID" value="VTS03683.1"/>
    <property type="molecule type" value="Genomic_DNA"/>
</dbReference>
<dbReference type="Proteomes" id="UP000464178">
    <property type="component" value="Chromosome"/>
</dbReference>
<reference evidence="1 2" key="1">
    <citation type="submission" date="2019-05" db="EMBL/GenBank/DDBJ databases">
        <authorList>
            <consortium name="Science for Life Laboratories"/>
        </authorList>
    </citation>
    <scope>NUCLEOTIDE SEQUENCE [LARGE SCALE GENOMIC DNA]</scope>
    <source>
        <strain evidence="1">Soil9</strain>
    </source>
</reference>
<keyword evidence="2" id="KW-1185">Reference proteome</keyword>
<evidence type="ECO:0000313" key="1">
    <source>
        <dbReference type="EMBL" id="VTS03683.1"/>
    </source>
</evidence>
<sequence>MRKRLVYLGLVAAVAQICSTGCLVHPVARWRANHPCVGCDPQYRPLLHPIQTRRAMLGIGEPIGPAGPIVGPVVGPVSPPCHGCGASPVVSGPPIEGVPITPTGYPTIGYPTPLMPGPTVVPSNQLPNPMPVPKS</sequence>
<name>A0A6P2DMA3_9BACT</name>